<proteinExistence type="predicted"/>
<keyword evidence="2" id="KW-1185">Reference proteome</keyword>
<sequence length="59" mass="7240">MSLLVMSLCPMSHLSSMKMVLRLEKAMLRTKQMIISQRHTTMWCWRMKHLLLMMERMIW</sequence>
<evidence type="ECO:0000313" key="1">
    <source>
        <dbReference type="EMBL" id="KAG5568167.1"/>
    </source>
</evidence>
<dbReference type="EMBL" id="JACXVP010000210">
    <property type="protein sequence ID" value="KAG5568167.1"/>
    <property type="molecule type" value="Genomic_DNA"/>
</dbReference>
<name>A0A9J5VYN0_SOLCO</name>
<protein>
    <submittedName>
        <fullName evidence="1">Uncharacterized protein</fullName>
    </submittedName>
</protein>
<accession>A0A9J5VYN0</accession>
<dbReference type="AlphaFoldDB" id="A0A9J5VYN0"/>
<dbReference type="Proteomes" id="UP000824120">
    <property type="component" value="Unassembled WGS sequence"/>
</dbReference>
<comment type="caution">
    <text evidence="1">The sequence shown here is derived from an EMBL/GenBank/DDBJ whole genome shotgun (WGS) entry which is preliminary data.</text>
</comment>
<evidence type="ECO:0000313" key="2">
    <source>
        <dbReference type="Proteomes" id="UP000824120"/>
    </source>
</evidence>
<organism evidence="1 2">
    <name type="scientific">Solanum commersonii</name>
    <name type="common">Commerson's wild potato</name>
    <name type="synonym">Commerson's nightshade</name>
    <dbReference type="NCBI Taxonomy" id="4109"/>
    <lineage>
        <taxon>Eukaryota</taxon>
        <taxon>Viridiplantae</taxon>
        <taxon>Streptophyta</taxon>
        <taxon>Embryophyta</taxon>
        <taxon>Tracheophyta</taxon>
        <taxon>Spermatophyta</taxon>
        <taxon>Magnoliopsida</taxon>
        <taxon>eudicotyledons</taxon>
        <taxon>Gunneridae</taxon>
        <taxon>Pentapetalae</taxon>
        <taxon>asterids</taxon>
        <taxon>lamiids</taxon>
        <taxon>Solanales</taxon>
        <taxon>Solanaceae</taxon>
        <taxon>Solanoideae</taxon>
        <taxon>Solaneae</taxon>
        <taxon>Solanum</taxon>
    </lineage>
</organism>
<gene>
    <name evidence="1" type="ORF">H5410_064816</name>
</gene>
<reference evidence="1" key="1">
    <citation type="submission" date="2020-09" db="EMBL/GenBank/DDBJ databases">
        <title>De no assembly of potato wild relative species, Solanum commersonii.</title>
        <authorList>
            <person name="Cho K."/>
        </authorList>
    </citation>
    <scope>NUCLEOTIDE SEQUENCE</scope>
    <source>
        <strain evidence="1">LZ3.2</strain>
        <tissue evidence="1">Leaf</tissue>
    </source>
</reference>